<dbReference type="Proteomes" id="UP000295411">
    <property type="component" value="Unassembled WGS sequence"/>
</dbReference>
<evidence type="ECO:0000313" key="1">
    <source>
        <dbReference type="EMBL" id="TDK28109.1"/>
    </source>
</evidence>
<proteinExistence type="predicted"/>
<dbReference type="RefSeq" id="WP_133402517.1">
    <property type="nucleotide sequence ID" value="NZ_SMTK01000001.1"/>
</dbReference>
<dbReference type="PROSITE" id="PS51257">
    <property type="entry name" value="PROKAR_LIPOPROTEIN"/>
    <property type="match status" value="1"/>
</dbReference>
<protein>
    <submittedName>
        <fullName evidence="1">Uncharacterized protein</fullName>
    </submittedName>
</protein>
<reference evidence="1 2" key="1">
    <citation type="submission" date="2019-03" db="EMBL/GenBank/DDBJ databases">
        <title>Arthrobacter sp. nov., an bacterium isolated from biocrust in Mu Us Desert.</title>
        <authorList>
            <person name="Lixiong L."/>
        </authorList>
    </citation>
    <scope>NUCLEOTIDE SEQUENCE [LARGE SCALE GENOMIC DNA]</scope>
    <source>
        <strain evidence="1 2">SLN-3</strain>
    </source>
</reference>
<dbReference type="AlphaFoldDB" id="A0A4R5U350"/>
<accession>A0A4R5U350</accession>
<name>A0A4R5U350_9MICC</name>
<dbReference type="EMBL" id="SMTK01000001">
    <property type="protein sequence ID" value="TDK28109.1"/>
    <property type="molecule type" value="Genomic_DNA"/>
</dbReference>
<keyword evidence="2" id="KW-1185">Reference proteome</keyword>
<evidence type="ECO:0000313" key="2">
    <source>
        <dbReference type="Proteomes" id="UP000295411"/>
    </source>
</evidence>
<comment type="caution">
    <text evidence="1">The sequence shown here is derived from an EMBL/GenBank/DDBJ whole genome shotgun (WGS) entry which is preliminary data.</text>
</comment>
<gene>
    <name evidence="1" type="ORF">E2F48_03155</name>
</gene>
<organism evidence="1 2">
    <name type="scientific">Arthrobacter crusticola</name>
    <dbReference type="NCBI Taxonomy" id="2547960"/>
    <lineage>
        <taxon>Bacteria</taxon>
        <taxon>Bacillati</taxon>
        <taxon>Actinomycetota</taxon>
        <taxon>Actinomycetes</taxon>
        <taxon>Micrococcales</taxon>
        <taxon>Micrococcaceae</taxon>
        <taxon>Arthrobacter</taxon>
    </lineage>
</organism>
<dbReference type="OrthoDB" id="3828886at2"/>
<sequence>MPFRAPWLRPAVFGGALLLTGGCGAPFGAGCTAVGAVDGVSTTVTDDSVRGLEALELEVCREGRCTKAEVALSAGTVSVDQGCDDGICVASASPDGTLVGFAPLDLPGGEVEIRATVTNREGQTRVLVPVRARAEVVRPNGPQCPGEAHQLALTIDSEGLSTR</sequence>